<protein>
    <submittedName>
        <fullName evidence="1">Uncharacterized protein</fullName>
    </submittedName>
</protein>
<keyword evidence="2" id="KW-1185">Reference proteome</keyword>
<accession>A0A4Z2HMP3</accession>
<evidence type="ECO:0000313" key="1">
    <source>
        <dbReference type="EMBL" id="TNN67118.1"/>
    </source>
</evidence>
<name>A0A4Z2HMP3_9TELE</name>
<dbReference type="EMBL" id="SRLO01000209">
    <property type="protein sequence ID" value="TNN67118.1"/>
    <property type="molecule type" value="Genomic_DNA"/>
</dbReference>
<dbReference type="Proteomes" id="UP000314294">
    <property type="component" value="Unassembled WGS sequence"/>
</dbReference>
<gene>
    <name evidence="1" type="ORF">EYF80_022648</name>
</gene>
<dbReference type="AlphaFoldDB" id="A0A4Z2HMP3"/>
<evidence type="ECO:0000313" key="2">
    <source>
        <dbReference type="Proteomes" id="UP000314294"/>
    </source>
</evidence>
<proteinExistence type="predicted"/>
<organism evidence="1 2">
    <name type="scientific">Liparis tanakae</name>
    <name type="common">Tanaka's snailfish</name>
    <dbReference type="NCBI Taxonomy" id="230148"/>
    <lineage>
        <taxon>Eukaryota</taxon>
        <taxon>Metazoa</taxon>
        <taxon>Chordata</taxon>
        <taxon>Craniata</taxon>
        <taxon>Vertebrata</taxon>
        <taxon>Euteleostomi</taxon>
        <taxon>Actinopterygii</taxon>
        <taxon>Neopterygii</taxon>
        <taxon>Teleostei</taxon>
        <taxon>Neoteleostei</taxon>
        <taxon>Acanthomorphata</taxon>
        <taxon>Eupercaria</taxon>
        <taxon>Perciformes</taxon>
        <taxon>Cottioidei</taxon>
        <taxon>Cottales</taxon>
        <taxon>Liparidae</taxon>
        <taxon>Liparis</taxon>
    </lineage>
</organism>
<reference evidence="1 2" key="1">
    <citation type="submission" date="2019-03" db="EMBL/GenBank/DDBJ databases">
        <title>First draft genome of Liparis tanakae, snailfish: a comprehensive survey of snailfish specific genes.</title>
        <authorList>
            <person name="Kim W."/>
            <person name="Song I."/>
            <person name="Jeong J.-H."/>
            <person name="Kim D."/>
            <person name="Kim S."/>
            <person name="Ryu S."/>
            <person name="Song J.Y."/>
            <person name="Lee S.K."/>
        </authorList>
    </citation>
    <scope>NUCLEOTIDE SEQUENCE [LARGE SCALE GENOMIC DNA]</scope>
    <source>
        <tissue evidence="1">Muscle</tissue>
    </source>
</reference>
<comment type="caution">
    <text evidence="1">The sequence shown here is derived from an EMBL/GenBank/DDBJ whole genome shotgun (WGS) entry which is preliminary data.</text>
</comment>
<sequence>MRKMTRGMGYWAPGMCPGGVKGGRLCCSASHSTLSKAMYGRRMWRSCQRCLIIASTNSPPKL</sequence>